<proteinExistence type="inferred from homology"/>
<dbReference type="RefSeq" id="WP_008519288.1">
    <property type="nucleotide sequence ID" value="NZ_ACJM01000031.1"/>
</dbReference>
<evidence type="ECO:0000259" key="15">
    <source>
        <dbReference type="Pfam" id="PF02910"/>
    </source>
</evidence>
<organism evidence="16 17">
    <name type="scientific">Dethiobacter alkaliphilus AHT 1</name>
    <dbReference type="NCBI Taxonomy" id="555088"/>
    <lineage>
        <taxon>Bacteria</taxon>
        <taxon>Bacillati</taxon>
        <taxon>Bacillota</taxon>
        <taxon>Dethiobacteria</taxon>
        <taxon>Dethiobacterales</taxon>
        <taxon>Dethiobacteraceae</taxon>
        <taxon>Dethiobacter</taxon>
    </lineage>
</organism>
<dbReference type="AlphaFoldDB" id="C0GKY8"/>
<dbReference type="Pfam" id="PF00890">
    <property type="entry name" value="FAD_binding_2"/>
    <property type="match status" value="1"/>
</dbReference>
<dbReference type="UniPathway" id="UPA00253">
    <property type="reaction ID" value="UER00326"/>
</dbReference>
<dbReference type="GO" id="GO:0034628">
    <property type="term" value="P:'de novo' NAD+ biosynthetic process from L-aspartate"/>
    <property type="evidence" value="ECO:0007669"/>
    <property type="project" value="TreeGrafter"/>
</dbReference>
<dbReference type="PANTHER" id="PTHR42716:SF2">
    <property type="entry name" value="L-ASPARTATE OXIDASE, CHLOROPLASTIC"/>
    <property type="match status" value="1"/>
</dbReference>
<evidence type="ECO:0000256" key="3">
    <source>
        <dbReference type="ARBA" id="ARBA00008562"/>
    </source>
</evidence>
<dbReference type="InterPro" id="IPR036188">
    <property type="entry name" value="FAD/NAD-bd_sf"/>
</dbReference>
<evidence type="ECO:0000256" key="5">
    <source>
        <dbReference type="ARBA" id="ARBA00021901"/>
    </source>
</evidence>
<dbReference type="InterPro" id="IPR027477">
    <property type="entry name" value="Succ_DH/fumarate_Rdtase_cat_sf"/>
</dbReference>
<accession>C0GKY8</accession>
<evidence type="ECO:0000256" key="12">
    <source>
        <dbReference type="PIRSR" id="PIRSR000171-1"/>
    </source>
</evidence>
<name>C0GKY8_DETAL</name>
<dbReference type="GO" id="GO:0008734">
    <property type="term" value="F:L-aspartate oxidase activity"/>
    <property type="evidence" value="ECO:0007669"/>
    <property type="project" value="UniProtKB-UniRule"/>
</dbReference>
<dbReference type="InterPro" id="IPR015939">
    <property type="entry name" value="Fum_Rdtase/Succ_DH_flav-like_C"/>
</dbReference>
<dbReference type="Gene3D" id="1.20.58.100">
    <property type="entry name" value="Fumarate reductase/succinate dehydrogenase flavoprotein-like, C-terminal domain"/>
    <property type="match status" value="1"/>
</dbReference>
<evidence type="ECO:0000256" key="2">
    <source>
        <dbReference type="ARBA" id="ARBA00004950"/>
    </source>
</evidence>
<feature type="domain" description="Fumarate reductase/succinate dehydrogenase flavoprotein-like C-terminal" evidence="15">
    <location>
        <begin position="427"/>
        <end position="504"/>
    </location>
</feature>
<evidence type="ECO:0000256" key="7">
    <source>
        <dbReference type="ARBA" id="ARBA00022642"/>
    </source>
</evidence>
<dbReference type="PRINTS" id="PR00411">
    <property type="entry name" value="PNDRDTASEI"/>
</dbReference>
<comment type="function">
    <text evidence="13">Catalyzes the oxidation of L-aspartate to iminoaspartate.</text>
</comment>
<keyword evidence="6 13" id="KW-0285">Flavoprotein</keyword>
<dbReference type="GO" id="GO:0005737">
    <property type="term" value="C:cytoplasm"/>
    <property type="evidence" value="ECO:0007669"/>
    <property type="project" value="UniProtKB-SubCell"/>
</dbReference>
<dbReference type="NCBIfam" id="TIGR00551">
    <property type="entry name" value="nadB"/>
    <property type="match status" value="1"/>
</dbReference>
<dbReference type="SUPFAM" id="SSF46977">
    <property type="entry name" value="Succinate dehydrogenase/fumarate reductase flavoprotein C-terminal domain"/>
    <property type="match status" value="1"/>
</dbReference>
<evidence type="ECO:0000256" key="1">
    <source>
        <dbReference type="ARBA" id="ARBA00001974"/>
    </source>
</evidence>
<comment type="similarity">
    <text evidence="3 13">Belongs to the FAD-dependent oxidoreductase 2 family. NadB subfamily.</text>
</comment>
<keyword evidence="9 13" id="KW-0560">Oxidoreductase</keyword>
<comment type="cofactor">
    <cofactor evidence="1 13">
        <name>FAD</name>
        <dbReference type="ChEBI" id="CHEBI:57692"/>
    </cofactor>
</comment>
<dbReference type="OrthoDB" id="9806724at2"/>
<comment type="pathway">
    <text evidence="2 13">Cofactor biosynthesis; NAD(+) biosynthesis; iminoaspartate from L-aspartate (oxidase route): step 1/1.</text>
</comment>
<dbReference type="eggNOG" id="COG0029">
    <property type="taxonomic scope" value="Bacteria"/>
</dbReference>
<dbReference type="PRINTS" id="PR00368">
    <property type="entry name" value="FADPNR"/>
</dbReference>
<feature type="active site" description="Proton acceptor" evidence="12">
    <location>
        <position position="278"/>
    </location>
</feature>
<dbReference type="Proteomes" id="UP000006443">
    <property type="component" value="Unassembled WGS sequence"/>
</dbReference>
<dbReference type="InterPro" id="IPR037099">
    <property type="entry name" value="Fum_R/Succ_DH_flav-like_C_sf"/>
</dbReference>
<evidence type="ECO:0000259" key="14">
    <source>
        <dbReference type="Pfam" id="PF00890"/>
    </source>
</evidence>
<gene>
    <name evidence="16" type="ORF">DealDRAFT_3147</name>
</gene>
<dbReference type="PIRSF" id="PIRSF000171">
    <property type="entry name" value="SDHA_APRA_LASPO"/>
    <property type="match status" value="1"/>
</dbReference>
<keyword evidence="8 13" id="KW-0274">FAD</keyword>
<evidence type="ECO:0000313" key="17">
    <source>
        <dbReference type="Proteomes" id="UP000006443"/>
    </source>
</evidence>
<dbReference type="SUPFAM" id="SSF56425">
    <property type="entry name" value="Succinate dehydrogenase/fumarate reductase flavoprotein, catalytic domain"/>
    <property type="match status" value="1"/>
</dbReference>
<protein>
    <recommendedName>
        <fullName evidence="5 11">L-aspartate oxidase</fullName>
        <ecNumber evidence="4 11">1.4.3.16</ecNumber>
    </recommendedName>
</protein>
<dbReference type="GO" id="GO:0033765">
    <property type="term" value="F:steroid dehydrogenase activity, acting on the CH-CH group of donors"/>
    <property type="evidence" value="ECO:0007669"/>
    <property type="project" value="UniProtKB-ARBA"/>
</dbReference>
<keyword evidence="17" id="KW-1185">Reference proteome</keyword>
<evidence type="ECO:0000256" key="6">
    <source>
        <dbReference type="ARBA" id="ARBA00022630"/>
    </source>
</evidence>
<dbReference type="PANTHER" id="PTHR42716">
    <property type="entry name" value="L-ASPARTATE OXIDASE"/>
    <property type="match status" value="1"/>
</dbReference>
<dbReference type="Pfam" id="PF02910">
    <property type="entry name" value="Succ_DH_flav_C"/>
    <property type="match status" value="1"/>
</dbReference>
<reference evidence="16 17" key="1">
    <citation type="submission" date="2009-02" db="EMBL/GenBank/DDBJ databases">
        <title>Sequencing of the draft genome and assembly of Dethiobacter alkaliphilus AHT 1.</title>
        <authorList>
            <consortium name="US DOE Joint Genome Institute (JGI-PGF)"/>
            <person name="Lucas S."/>
            <person name="Copeland A."/>
            <person name="Lapidus A."/>
            <person name="Glavina del Rio T."/>
            <person name="Dalin E."/>
            <person name="Tice H."/>
            <person name="Bruce D."/>
            <person name="Goodwin L."/>
            <person name="Pitluck S."/>
            <person name="Larimer F."/>
            <person name="Land M.L."/>
            <person name="Hauser L."/>
            <person name="Muyzer G."/>
        </authorList>
    </citation>
    <scope>NUCLEOTIDE SEQUENCE [LARGE SCALE GENOMIC DNA]</scope>
    <source>
        <strain evidence="16 17">AHT 1</strain>
    </source>
</reference>
<dbReference type="SUPFAM" id="SSF51905">
    <property type="entry name" value="FAD/NAD(P)-binding domain"/>
    <property type="match status" value="1"/>
</dbReference>
<sequence length="525" mass="56800">MGHTKKSQTSEYDIIVVGSGIAGLYAALSAAEFARVCLVTKGKLQDTNTWLAQGGIAAAVGDDDSPRQHLEDTLAAGVDICDPAAVAVMVEEGPRRVAELMSLGTPFDRIDGSLALTREGAHHHNRVLHCGGDATGRLIQETMQSTLLKSKSVTIRQHVFVTELLQHEGTVCGIRTVTGEEIRAGAVILATGGLGQVFARTTNPEVATGDGVAMAYRAGARVADMEFVQFHPTVFRGRSEQETFLISEAVRGEGAVLRNHRGERFMDDYHPMAELGPRDVVARAILQEMKKEDGGDVFLDITHKGQAFLQKRFPTIYQKAGERGLNMAKDWLPVSPAAHYAMGGVVTGLNGQTSLPGLYACGEVACSGVHGANRLASNSLLEGLVFAWRAVRDIEKRGANSPQKVRFAPCNKQEANSLQIAGIREHVRQRMFADAGVLREGRRLAELEAELKKIGTTVPLSANQESRELHNLLTVAGLIVKGALWRKESRGGHFRSDYPCKNADFARCHRPLNEKEDGTCAPIAV</sequence>
<dbReference type="Gene3D" id="3.50.50.60">
    <property type="entry name" value="FAD/NAD(P)-binding domain"/>
    <property type="match status" value="1"/>
</dbReference>
<dbReference type="STRING" id="555088.DealDRAFT_3147"/>
<feature type="domain" description="FAD-dependent oxidoreductase 2 FAD-binding" evidence="14">
    <location>
        <begin position="13"/>
        <end position="380"/>
    </location>
</feature>
<evidence type="ECO:0000256" key="13">
    <source>
        <dbReference type="RuleBase" id="RU362049"/>
    </source>
</evidence>
<dbReference type="EMBL" id="ACJM01000031">
    <property type="protein sequence ID" value="EEG76000.1"/>
    <property type="molecule type" value="Genomic_DNA"/>
</dbReference>
<evidence type="ECO:0000313" key="16">
    <source>
        <dbReference type="EMBL" id="EEG76000.1"/>
    </source>
</evidence>
<comment type="catalytic activity">
    <reaction evidence="10">
        <text>L-aspartate + O2 = iminosuccinate + H2O2</text>
        <dbReference type="Rhea" id="RHEA:25876"/>
        <dbReference type="ChEBI" id="CHEBI:15379"/>
        <dbReference type="ChEBI" id="CHEBI:16240"/>
        <dbReference type="ChEBI" id="CHEBI:29991"/>
        <dbReference type="ChEBI" id="CHEBI:77875"/>
        <dbReference type="EC" id="1.4.3.16"/>
    </reaction>
    <physiologicalReaction direction="left-to-right" evidence="10">
        <dbReference type="Rhea" id="RHEA:25877"/>
    </physiologicalReaction>
</comment>
<comment type="caution">
    <text evidence="16">The sequence shown here is derived from an EMBL/GenBank/DDBJ whole genome shotgun (WGS) entry which is preliminary data.</text>
</comment>
<dbReference type="InterPro" id="IPR005288">
    <property type="entry name" value="NadB"/>
</dbReference>
<evidence type="ECO:0000256" key="9">
    <source>
        <dbReference type="ARBA" id="ARBA00023002"/>
    </source>
</evidence>
<dbReference type="FunFam" id="3.90.700.10:FF:000002">
    <property type="entry name" value="L-aspartate oxidase"/>
    <property type="match status" value="1"/>
</dbReference>
<evidence type="ECO:0000256" key="11">
    <source>
        <dbReference type="NCBIfam" id="TIGR00551"/>
    </source>
</evidence>
<keyword evidence="7 13" id="KW-0662">Pyridine nucleotide biosynthesis</keyword>
<evidence type="ECO:0000256" key="8">
    <source>
        <dbReference type="ARBA" id="ARBA00022827"/>
    </source>
</evidence>
<evidence type="ECO:0000256" key="10">
    <source>
        <dbReference type="ARBA" id="ARBA00048305"/>
    </source>
</evidence>
<dbReference type="Gene3D" id="3.90.700.10">
    <property type="entry name" value="Succinate dehydrogenase/fumarate reductase flavoprotein, catalytic domain"/>
    <property type="match status" value="1"/>
</dbReference>
<evidence type="ECO:0000256" key="4">
    <source>
        <dbReference type="ARBA" id="ARBA00012173"/>
    </source>
</evidence>
<comment type="subcellular location">
    <subcellularLocation>
        <location evidence="13">Cytoplasm</location>
    </subcellularLocation>
</comment>
<dbReference type="InterPro" id="IPR003953">
    <property type="entry name" value="FAD-dep_OxRdtase_2_FAD-bd"/>
</dbReference>
<dbReference type="EC" id="1.4.3.16" evidence="4 11"/>